<dbReference type="GO" id="GO:0005524">
    <property type="term" value="F:ATP binding"/>
    <property type="evidence" value="ECO:0007669"/>
    <property type="project" value="UniProtKB-KW"/>
</dbReference>
<dbReference type="InterPro" id="IPR001789">
    <property type="entry name" value="Sig_transdc_resp-reg_receiver"/>
</dbReference>
<keyword evidence="7" id="KW-0808">Transferase</keyword>
<dbReference type="PANTHER" id="PTHR45339:SF1">
    <property type="entry name" value="HYBRID SIGNAL TRANSDUCTION HISTIDINE KINASE J"/>
    <property type="match status" value="1"/>
</dbReference>
<feature type="domain" description="Response regulatory" evidence="20">
    <location>
        <begin position="887"/>
        <end position="1008"/>
    </location>
</feature>
<keyword evidence="8" id="KW-0812">Transmembrane</keyword>
<dbReference type="NCBIfam" id="TIGR00229">
    <property type="entry name" value="sensory_box"/>
    <property type="match status" value="1"/>
</dbReference>
<keyword evidence="6 17" id="KW-0597">Phosphoprotein</keyword>
<dbReference type="SUPFAM" id="SSF55785">
    <property type="entry name" value="PYP-like sensor domain (PAS domain)"/>
    <property type="match status" value="2"/>
</dbReference>
<dbReference type="PANTHER" id="PTHR45339">
    <property type="entry name" value="HYBRID SIGNAL TRANSDUCTION HISTIDINE KINASE J"/>
    <property type="match status" value="1"/>
</dbReference>
<dbReference type="Gene3D" id="1.10.287.130">
    <property type="match status" value="1"/>
</dbReference>
<name>A0A1Z4N6P0_9CYAN</name>
<evidence type="ECO:0000256" key="15">
    <source>
        <dbReference type="ARBA" id="ARBA00074306"/>
    </source>
</evidence>
<evidence type="ECO:0000256" key="13">
    <source>
        <dbReference type="ARBA" id="ARBA00023012"/>
    </source>
</evidence>
<evidence type="ECO:0000259" key="18">
    <source>
        <dbReference type="PROSITE" id="PS50046"/>
    </source>
</evidence>
<evidence type="ECO:0000256" key="10">
    <source>
        <dbReference type="ARBA" id="ARBA00022777"/>
    </source>
</evidence>
<dbReference type="Pfam" id="PF00512">
    <property type="entry name" value="HisKA"/>
    <property type="match status" value="1"/>
</dbReference>
<keyword evidence="10 23" id="KW-0418">Kinase</keyword>
<proteinExistence type="inferred from homology"/>
<feature type="domain" description="PAS" evidence="21">
    <location>
        <begin position="175"/>
        <end position="212"/>
    </location>
</feature>
<dbReference type="InterPro" id="IPR003594">
    <property type="entry name" value="HATPase_dom"/>
</dbReference>
<keyword evidence="13" id="KW-0902">Two-component regulatory system</keyword>
<evidence type="ECO:0000256" key="5">
    <source>
        <dbReference type="ARBA" id="ARBA00022475"/>
    </source>
</evidence>
<dbReference type="InterPro" id="IPR016132">
    <property type="entry name" value="Phyto_chromo_attachment"/>
</dbReference>
<dbReference type="Pfam" id="PF02518">
    <property type="entry name" value="HATPase_c"/>
    <property type="match status" value="1"/>
</dbReference>
<evidence type="ECO:0000256" key="12">
    <source>
        <dbReference type="ARBA" id="ARBA00022989"/>
    </source>
</evidence>
<dbReference type="FunFam" id="1.10.287.130:FF:000003">
    <property type="entry name" value="Histidine kinase"/>
    <property type="match status" value="1"/>
</dbReference>
<dbReference type="PROSITE" id="PS50110">
    <property type="entry name" value="RESPONSE_REGULATORY"/>
    <property type="match status" value="2"/>
</dbReference>
<dbReference type="InterPro" id="IPR004358">
    <property type="entry name" value="Sig_transdc_His_kin-like_C"/>
</dbReference>
<keyword evidence="14" id="KW-0472">Membrane</keyword>
<dbReference type="CDD" id="cd16922">
    <property type="entry name" value="HATPase_EvgS-ArcB-TorS-like"/>
    <property type="match status" value="1"/>
</dbReference>
<evidence type="ECO:0000256" key="1">
    <source>
        <dbReference type="ARBA" id="ARBA00000085"/>
    </source>
</evidence>
<evidence type="ECO:0000259" key="22">
    <source>
        <dbReference type="PROSITE" id="PS50894"/>
    </source>
</evidence>
<evidence type="ECO:0000256" key="11">
    <source>
        <dbReference type="ARBA" id="ARBA00022840"/>
    </source>
</evidence>
<dbReference type="InterPro" id="IPR005467">
    <property type="entry name" value="His_kinase_dom"/>
</dbReference>
<evidence type="ECO:0000259" key="21">
    <source>
        <dbReference type="PROSITE" id="PS50112"/>
    </source>
</evidence>
<dbReference type="Pfam" id="PF01590">
    <property type="entry name" value="GAF"/>
    <property type="match status" value="1"/>
</dbReference>
<feature type="modified residue" description="4-aspartylphosphate" evidence="17">
    <location>
        <position position="936"/>
    </location>
</feature>
<dbReference type="SUPFAM" id="SSF47226">
    <property type="entry name" value="Histidine-containing phosphotransfer domain, HPT domain"/>
    <property type="match status" value="1"/>
</dbReference>
<keyword evidence="5" id="KW-1003">Cell membrane</keyword>
<dbReference type="SMART" id="SM00065">
    <property type="entry name" value="GAF"/>
    <property type="match status" value="1"/>
</dbReference>
<feature type="domain" description="HPt" evidence="22">
    <location>
        <begin position="1048"/>
        <end position="1141"/>
    </location>
</feature>
<evidence type="ECO:0000256" key="16">
    <source>
        <dbReference type="PROSITE-ProRule" id="PRU00110"/>
    </source>
</evidence>
<dbReference type="EMBL" id="AP018248">
    <property type="protein sequence ID" value="BAZ01375.1"/>
    <property type="molecule type" value="Genomic_DNA"/>
</dbReference>
<evidence type="ECO:0000313" key="24">
    <source>
        <dbReference type="Proteomes" id="UP000218785"/>
    </source>
</evidence>
<keyword evidence="24" id="KW-1185">Reference proteome</keyword>
<dbReference type="Gene3D" id="1.20.120.160">
    <property type="entry name" value="HPT domain"/>
    <property type="match status" value="1"/>
</dbReference>
<dbReference type="CDD" id="cd00082">
    <property type="entry name" value="HisKA"/>
    <property type="match status" value="1"/>
</dbReference>
<keyword evidence="9" id="KW-0547">Nucleotide-binding</keyword>
<evidence type="ECO:0000256" key="6">
    <source>
        <dbReference type="ARBA" id="ARBA00022553"/>
    </source>
</evidence>
<dbReference type="InterPro" id="IPR013767">
    <property type="entry name" value="PAS_fold"/>
</dbReference>
<keyword evidence="12" id="KW-1133">Transmembrane helix</keyword>
<comment type="catalytic activity">
    <reaction evidence="1">
        <text>ATP + protein L-histidine = ADP + protein N-phospho-L-histidine.</text>
        <dbReference type="EC" id="2.7.13.3"/>
    </reaction>
</comment>
<dbReference type="Gene3D" id="3.30.450.20">
    <property type="entry name" value="PAS domain"/>
    <property type="match status" value="2"/>
</dbReference>
<dbReference type="Gene3D" id="3.30.565.10">
    <property type="entry name" value="Histidine kinase-like ATPase, C-terminal domain"/>
    <property type="match status" value="1"/>
</dbReference>
<dbReference type="SUPFAM" id="SSF47384">
    <property type="entry name" value="Homodimeric domain of signal transducing histidine kinase"/>
    <property type="match status" value="1"/>
</dbReference>
<dbReference type="SUPFAM" id="SSF52172">
    <property type="entry name" value="CheY-like"/>
    <property type="match status" value="2"/>
</dbReference>
<evidence type="ECO:0000259" key="20">
    <source>
        <dbReference type="PROSITE" id="PS50110"/>
    </source>
</evidence>
<dbReference type="CDD" id="cd00130">
    <property type="entry name" value="PAS"/>
    <property type="match status" value="1"/>
</dbReference>
<protein>
    <recommendedName>
        <fullName evidence="15">Circadian input-output histidine kinase CikA</fullName>
        <ecNumber evidence="4">2.7.13.3</ecNumber>
    </recommendedName>
</protein>
<feature type="domain" description="Phytochrome chromophore attachment site" evidence="18">
    <location>
        <begin position="323"/>
        <end position="459"/>
    </location>
</feature>
<dbReference type="GO" id="GO:0000155">
    <property type="term" value="F:phosphorelay sensor kinase activity"/>
    <property type="evidence" value="ECO:0007669"/>
    <property type="project" value="InterPro"/>
</dbReference>
<comment type="subcellular location">
    <subcellularLocation>
        <location evidence="2">Cell membrane</location>
        <topology evidence="2">Multi-pass membrane protein</topology>
    </subcellularLocation>
</comment>
<dbReference type="SMART" id="SM00387">
    <property type="entry name" value="HATPase_c"/>
    <property type="match status" value="1"/>
</dbReference>
<gene>
    <name evidence="23" type="ORF">NIES37_53740</name>
</gene>
<accession>A0A1Z4N6P0</accession>
<dbReference type="InterPro" id="IPR036641">
    <property type="entry name" value="HPT_dom_sf"/>
</dbReference>
<dbReference type="KEGG" id="ttq:NIES37_53740"/>
<dbReference type="InterPro" id="IPR036097">
    <property type="entry name" value="HisK_dim/P_sf"/>
</dbReference>
<dbReference type="PROSITE" id="PS50046">
    <property type="entry name" value="PHYTOCHROME_2"/>
    <property type="match status" value="1"/>
</dbReference>
<dbReference type="PROSITE" id="PS50112">
    <property type="entry name" value="PAS"/>
    <property type="match status" value="1"/>
</dbReference>
<dbReference type="SUPFAM" id="SSF55874">
    <property type="entry name" value="ATPase domain of HSP90 chaperone/DNA topoisomerase II/histidine kinase"/>
    <property type="match status" value="1"/>
</dbReference>
<dbReference type="SUPFAM" id="SSF55781">
    <property type="entry name" value="GAF domain-like"/>
    <property type="match status" value="1"/>
</dbReference>
<dbReference type="CDD" id="cd00156">
    <property type="entry name" value="REC"/>
    <property type="match status" value="1"/>
</dbReference>
<dbReference type="PROSITE" id="PS50894">
    <property type="entry name" value="HPT"/>
    <property type="match status" value="1"/>
</dbReference>
<dbReference type="InterPro" id="IPR035965">
    <property type="entry name" value="PAS-like_dom_sf"/>
</dbReference>
<evidence type="ECO:0000256" key="9">
    <source>
        <dbReference type="ARBA" id="ARBA00022741"/>
    </source>
</evidence>
<organism evidence="23 24">
    <name type="scientific">Tolypothrix tenuis PCC 7101</name>
    <dbReference type="NCBI Taxonomy" id="231146"/>
    <lineage>
        <taxon>Bacteria</taxon>
        <taxon>Bacillati</taxon>
        <taxon>Cyanobacteriota</taxon>
        <taxon>Cyanophyceae</taxon>
        <taxon>Nostocales</taxon>
        <taxon>Tolypothrichaceae</taxon>
        <taxon>Tolypothrix</taxon>
    </lineage>
</organism>
<dbReference type="InterPro" id="IPR011006">
    <property type="entry name" value="CheY-like_superfamily"/>
</dbReference>
<reference evidence="23 24" key="1">
    <citation type="submission" date="2017-06" db="EMBL/GenBank/DDBJ databases">
        <title>Genome sequencing of cyanobaciteial culture collection at National Institute for Environmental Studies (NIES).</title>
        <authorList>
            <person name="Hirose Y."/>
            <person name="Shimura Y."/>
            <person name="Fujisawa T."/>
            <person name="Nakamura Y."/>
            <person name="Kawachi M."/>
        </authorList>
    </citation>
    <scope>NUCLEOTIDE SEQUENCE [LARGE SCALE GENOMIC DNA]</scope>
    <source>
        <strain evidence="23 24">NIES-37</strain>
    </source>
</reference>
<dbReference type="InterPro" id="IPR000014">
    <property type="entry name" value="PAS"/>
</dbReference>
<dbReference type="InterPro" id="IPR003661">
    <property type="entry name" value="HisK_dim/P_dom"/>
</dbReference>
<dbReference type="Pfam" id="PF00072">
    <property type="entry name" value="Response_reg"/>
    <property type="match status" value="2"/>
</dbReference>
<dbReference type="SMART" id="SM00448">
    <property type="entry name" value="REC"/>
    <property type="match status" value="2"/>
</dbReference>
<evidence type="ECO:0000256" key="14">
    <source>
        <dbReference type="ARBA" id="ARBA00023136"/>
    </source>
</evidence>
<dbReference type="GO" id="GO:0005886">
    <property type="term" value="C:plasma membrane"/>
    <property type="evidence" value="ECO:0007669"/>
    <property type="project" value="UniProtKB-SubCell"/>
</dbReference>
<sequence>MNQETLSNQINQLRATLGKMEIALGTVDEAIVWTDSQGRVEWFNVAFSRLVVQPNISILGKQLSRILPLQQAGQDLTTAAHPVSMALTTQVKHRGYYEFIKDSQELILEISASPFQVENTLEAEPSQTSVVLVIRDITEHQRTEKALLLANQHLEQRVEQRTQELIFANQQLQTTTSRLSALIQNLQAGVLVEDESGKIVLVNQEFCRLFGFAAAPEALTGVDCSKAAQDAQQLFTEPERFMTRVAEILLHQQIVTNEELQLRDGRIFSRDYVPIFIAEQYYGHLWLYQDISPRKQVEEALKRQSQRSHLFAELTLKIRESLQINEILQNSVKEVQKLLKADRALILQIQPQGALTVVQEAVLPGLPVVMGQNIDDPCFTEGYIEKYTQGRISAITDIEKADILPCHIQLLQKFAVKANLVVPIILKSELWGLLITHQCYYPRQWTSWETELLQSLADQIGVALAQAQLLEAETFQRQELEIARQQAEMASQAKSMFLANMSHEIRTPMNAVLGMTGLLLETPLNEEQHDFVETIRTSGDALLSLINEILDLSKLEAGEMLLENLAFDLSTCVEEVLDLLAPLAHHKGLEIAALIHRNVPTLLQGDASRLRQVLMNLIGNAIKFTATGEVVVQAELKSETSTQATIYFAIIDTGLGITPQEQRKLFTPFTQVDASNTRQYGGTGLGLAICKQIVNLMGGEIGVQSNFGKGSKFWFEVPFTKQTQLTLPGKERESLKNRRLLVVDDNATNRKIIHHQASNWGMQVDGASSAATALQMLEEAALMRIPYHIILIDMQMPQTDGMTLAQQIKSNPIIADIPLILITSTNQKSELENSRRSGFASYLIKPVKASRLLDTILNVLESPSTIEQRSCPLPIKKIASSTKSKLRLLLAEDNRVNQKVALKQLQSLGYEADVAANGEEVLQLIEKVPYDLILMDCQMPILDGLETTREIRRLPENYFASHSQPIVIAMTANAMAEDKQLCLNAGMDDYLSKPVVKDKLAVLLEHWSHMILTPAEEIAAAATVTTTNENLSELPIDWEVLNQISGNNQEFEFYLLQIYVKDCLSHLEDTKAAIASRDFPQMVYTISQLKVSSSYIGAKAIQQTIENLEQLAHNQELADTSQYIEELENFVHRIQSFLISKQRP</sequence>
<dbReference type="InterPro" id="IPR029016">
    <property type="entry name" value="GAF-like_dom_sf"/>
</dbReference>
<dbReference type="PRINTS" id="PR00344">
    <property type="entry name" value="BCTRLSENSOR"/>
</dbReference>
<feature type="domain" description="Response regulatory" evidence="20">
    <location>
        <begin position="739"/>
        <end position="860"/>
    </location>
</feature>
<dbReference type="AlphaFoldDB" id="A0A1Z4N6P0"/>
<dbReference type="InterPro" id="IPR003018">
    <property type="entry name" value="GAF"/>
</dbReference>
<dbReference type="FunFam" id="3.30.565.10:FF:000010">
    <property type="entry name" value="Sensor histidine kinase RcsC"/>
    <property type="match status" value="1"/>
</dbReference>
<dbReference type="EC" id="2.7.13.3" evidence="4"/>
<dbReference type="Pfam" id="PF13426">
    <property type="entry name" value="PAS_9"/>
    <property type="match status" value="1"/>
</dbReference>
<evidence type="ECO:0000256" key="4">
    <source>
        <dbReference type="ARBA" id="ARBA00012438"/>
    </source>
</evidence>
<evidence type="ECO:0000256" key="2">
    <source>
        <dbReference type="ARBA" id="ARBA00004651"/>
    </source>
</evidence>
<keyword evidence="11" id="KW-0067">ATP-binding</keyword>
<dbReference type="Gene3D" id="3.40.50.2300">
    <property type="match status" value="2"/>
</dbReference>
<dbReference type="Pfam" id="PF00989">
    <property type="entry name" value="PAS"/>
    <property type="match status" value="1"/>
</dbReference>
<dbReference type="InterPro" id="IPR008207">
    <property type="entry name" value="Sig_transdc_His_kin_Hpt_dom"/>
</dbReference>
<comment type="caution">
    <text evidence="16">Lacks conserved residue(s) required for the propagation of feature annotation.</text>
</comment>
<dbReference type="CDD" id="cd17546">
    <property type="entry name" value="REC_hyHK_CKI1_RcsC-like"/>
    <property type="match status" value="1"/>
</dbReference>
<feature type="modified residue" description="4-aspartylphosphate" evidence="17">
    <location>
        <position position="793"/>
    </location>
</feature>
<dbReference type="Pfam" id="PF01627">
    <property type="entry name" value="Hpt"/>
    <property type="match status" value="1"/>
</dbReference>
<evidence type="ECO:0000256" key="8">
    <source>
        <dbReference type="ARBA" id="ARBA00022692"/>
    </source>
</evidence>
<evidence type="ECO:0000256" key="7">
    <source>
        <dbReference type="ARBA" id="ARBA00022679"/>
    </source>
</evidence>
<dbReference type="InterPro" id="IPR036890">
    <property type="entry name" value="HATPase_C_sf"/>
</dbReference>
<feature type="domain" description="Histidine kinase" evidence="19">
    <location>
        <begin position="500"/>
        <end position="721"/>
    </location>
</feature>
<dbReference type="Gene3D" id="3.30.450.40">
    <property type="match status" value="1"/>
</dbReference>
<evidence type="ECO:0000259" key="19">
    <source>
        <dbReference type="PROSITE" id="PS50109"/>
    </source>
</evidence>
<dbReference type="SMART" id="SM00091">
    <property type="entry name" value="PAS"/>
    <property type="match status" value="2"/>
</dbReference>
<dbReference type="Proteomes" id="UP000218785">
    <property type="component" value="Chromosome"/>
</dbReference>
<evidence type="ECO:0000313" key="23">
    <source>
        <dbReference type="EMBL" id="BAZ01375.1"/>
    </source>
</evidence>
<evidence type="ECO:0000256" key="17">
    <source>
        <dbReference type="PROSITE-ProRule" id="PRU00169"/>
    </source>
</evidence>
<dbReference type="PROSITE" id="PS50109">
    <property type="entry name" value="HIS_KIN"/>
    <property type="match status" value="1"/>
</dbReference>
<dbReference type="SMART" id="SM00388">
    <property type="entry name" value="HisKA"/>
    <property type="match status" value="1"/>
</dbReference>
<comment type="similarity">
    <text evidence="3">In the N-terminal section; belongs to the phytochrome family.</text>
</comment>
<evidence type="ECO:0000256" key="3">
    <source>
        <dbReference type="ARBA" id="ARBA00006402"/>
    </source>
</evidence>
<dbReference type="GO" id="GO:0006355">
    <property type="term" value="P:regulation of DNA-templated transcription"/>
    <property type="evidence" value="ECO:0007669"/>
    <property type="project" value="InterPro"/>
</dbReference>